<dbReference type="SUPFAM" id="SSF54913">
    <property type="entry name" value="GlnB-like"/>
    <property type="match status" value="1"/>
</dbReference>
<comment type="similarity">
    <text evidence="1">Belongs to the CutA family.</text>
</comment>
<dbReference type="AlphaFoldDB" id="A0AAU8LTW8"/>
<evidence type="ECO:0000256" key="1">
    <source>
        <dbReference type="ARBA" id="ARBA00010169"/>
    </source>
</evidence>
<dbReference type="PANTHER" id="PTHR23419">
    <property type="entry name" value="DIVALENT CATION TOLERANCE CUTA-RELATED"/>
    <property type="match status" value="1"/>
</dbReference>
<reference evidence="2" key="2">
    <citation type="submission" date="2024-06" db="EMBL/GenBank/DDBJ databases">
        <authorList>
            <person name="Plum-Jensen L.E."/>
            <person name="Schramm A."/>
            <person name="Marshall I.P.G."/>
        </authorList>
    </citation>
    <scope>NUCLEOTIDE SEQUENCE</scope>
    <source>
        <strain evidence="2">Rat1</strain>
    </source>
</reference>
<evidence type="ECO:0000313" key="2">
    <source>
        <dbReference type="EMBL" id="XCN72331.1"/>
    </source>
</evidence>
<dbReference type="Pfam" id="PF03091">
    <property type="entry name" value="CutA1"/>
    <property type="match status" value="1"/>
</dbReference>
<organism evidence="2">
    <name type="scientific">Candidatus Electrothrix aestuarii</name>
    <dbReference type="NCBI Taxonomy" id="3062594"/>
    <lineage>
        <taxon>Bacteria</taxon>
        <taxon>Pseudomonadati</taxon>
        <taxon>Thermodesulfobacteriota</taxon>
        <taxon>Desulfobulbia</taxon>
        <taxon>Desulfobulbales</taxon>
        <taxon>Desulfobulbaceae</taxon>
        <taxon>Candidatus Electrothrix</taxon>
    </lineage>
</organism>
<dbReference type="InterPro" id="IPR004323">
    <property type="entry name" value="Ion_tolerance_CutA"/>
</dbReference>
<dbReference type="InterPro" id="IPR011322">
    <property type="entry name" value="N-reg_PII-like_a/b"/>
</dbReference>
<proteinExistence type="inferred from homology"/>
<dbReference type="KEGG" id="eaj:Q3M24_18815"/>
<dbReference type="GO" id="GO:0005507">
    <property type="term" value="F:copper ion binding"/>
    <property type="evidence" value="ECO:0007669"/>
    <property type="project" value="TreeGrafter"/>
</dbReference>
<gene>
    <name evidence="2" type="primary">cutA</name>
    <name evidence="2" type="ORF">Q3M24_18815</name>
</gene>
<dbReference type="PANTHER" id="PTHR23419:SF8">
    <property type="entry name" value="FI09726P"/>
    <property type="match status" value="1"/>
</dbReference>
<protein>
    <submittedName>
        <fullName evidence="2">Divalent-cation tolerance protein CutA</fullName>
    </submittedName>
</protein>
<dbReference type="EMBL" id="CP159373">
    <property type="protein sequence ID" value="XCN72331.1"/>
    <property type="molecule type" value="Genomic_DNA"/>
</dbReference>
<dbReference type="InterPro" id="IPR015867">
    <property type="entry name" value="N-reg_PII/ATP_PRibTrfase_C"/>
</dbReference>
<dbReference type="Gene3D" id="3.30.70.120">
    <property type="match status" value="1"/>
</dbReference>
<name>A0AAU8LTW8_9BACT</name>
<dbReference type="GO" id="GO:0010038">
    <property type="term" value="P:response to metal ion"/>
    <property type="evidence" value="ECO:0007669"/>
    <property type="project" value="InterPro"/>
</dbReference>
<reference evidence="2" key="1">
    <citation type="journal article" date="2024" name="Syst. Appl. Microbiol.">
        <title>First single-strain enrichments of Electrothrix cable bacteria, description of E. aestuarii sp. nov. and E. rattekaaiensis sp. nov., and proposal of a cable bacteria taxonomy following the rules of the SeqCode.</title>
        <authorList>
            <person name="Plum-Jensen L.E."/>
            <person name="Schramm A."/>
            <person name="Marshall I.P.G."/>
        </authorList>
    </citation>
    <scope>NUCLEOTIDE SEQUENCE</scope>
    <source>
        <strain evidence="2">Rat1</strain>
    </source>
</reference>
<accession>A0AAU8LTW8</accession>
<sequence>MKEKYCLVITTYADEENGKKIIDALLSQRLAACVQMMPIQSFYHWQGKIANDQEKLLLIKSKASLYSEIEATILRYHTYETPEIIQVPINTGFAGYLHWLGEECK</sequence>